<organism evidence="2">
    <name type="scientific">uncultured Caudovirales phage</name>
    <dbReference type="NCBI Taxonomy" id="2100421"/>
    <lineage>
        <taxon>Viruses</taxon>
        <taxon>Duplodnaviria</taxon>
        <taxon>Heunggongvirae</taxon>
        <taxon>Uroviricota</taxon>
        <taxon>Caudoviricetes</taxon>
        <taxon>Peduoviridae</taxon>
        <taxon>Maltschvirus</taxon>
        <taxon>Maltschvirus maltsch</taxon>
    </lineage>
</organism>
<evidence type="ECO:0000313" key="2">
    <source>
        <dbReference type="EMBL" id="ASN68021.1"/>
    </source>
</evidence>
<gene>
    <name evidence="2" type="ORF">3S4_92</name>
</gene>
<evidence type="ECO:0000256" key="1">
    <source>
        <dbReference type="SAM" id="MobiDB-lite"/>
    </source>
</evidence>
<dbReference type="EMBL" id="MF417869">
    <property type="protein sequence ID" value="ASN68021.1"/>
    <property type="molecule type" value="Genomic_DNA"/>
</dbReference>
<sequence>MVGHACQLPADDGRPTDHHPWIPGPLLRGESHPVKFNETSTTAGLEAFWLEAALYVAAAAQDSEVASLVVLAVLIDVVDMASQPTLVLGADLAIPAPWPDHFPHDLAMLEHIPFPISEGVRRIPNADIPVRGDYSLKSAGW</sequence>
<proteinExistence type="predicted"/>
<accession>A0A2H4J7G7</accession>
<feature type="region of interest" description="Disordered" evidence="1">
    <location>
        <begin position="1"/>
        <end position="20"/>
    </location>
</feature>
<reference evidence="2" key="1">
    <citation type="submission" date="2017-06" db="EMBL/GenBank/DDBJ databases">
        <title>Novel phages from South African skin metaviromes.</title>
        <authorList>
            <person name="van Zyl L.J."/>
            <person name="Abrahams Y."/>
            <person name="Stander E.A."/>
            <person name="Kirby B.M."/>
            <person name="Clavaud C."/>
            <person name="Farcet C."/>
            <person name="Breton L."/>
            <person name="Trindade M.I."/>
        </authorList>
    </citation>
    <scope>NUCLEOTIDE SEQUENCE</scope>
</reference>
<feature type="compositionally biased region" description="Basic and acidic residues" evidence="1">
    <location>
        <begin position="11"/>
        <end position="20"/>
    </location>
</feature>
<protein>
    <submittedName>
        <fullName evidence="2">Uncharacterized protein</fullName>
    </submittedName>
</protein>
<name>A0A2H4J7G7_9CAUD</name>